<keyword evidence="6 11" id="KW-0479">Metal-binding</keyword>
<dbReference type="InterPro" id="IPR007197">
    <property type="entry name" value="rSAM"/>
</dbReference>
<evidence type="ECO:0000313" key="14">
    <source>
        <dbReference type="EMBL" id="ACD70548.1"/>
    </source>
</evidence>
<keyword evidence="8" id="KW-0408">Iron</keyword>
<dbReference type="GeneID" id="93875918"/>
<feature type="domain" description="Radical SAM core" evidence="13">
    <location>
        <begin position="93"/>
        <end position="308"/>
    </location>
</feature>
<evidence type="ECO:0000256" key="5">
    <source>
        <dbReference type="ARBA" id="ARBA00022691"/>
    </source>
</evidence>
<evidence type="ECO:0000256" key="7">
    <source>
        <dbReference type="ARBA" id="ARBA00022898"/>
    </source>
</evidence>
<dbReference type="SUPFAM" id="SSF102114">
    <property type="entry name" value="Radical SAM enzymes"/>
    <property type="match status" value="1"/>
</dbReference>
<sequence>MSMAECTREQRKRRGAGRADEHWRTLSPASCAADALTEHISPAYAHLIAQAQGADAQALKRQVCFAPQERVVHACECADPLGEDRYCVTPFLVHQYANRVLMLATGRCFSHCRYCFRRGFIAQRAGWIPNEEREKIITYLRATPSVKEILVSGGDPLTGSFAQVTSLFRALRSVAPDLIIRLCTRAVTFAPQAFTPELIAFLQEMKPVWIIPHINHPAELGSTQRAVLEACVGAGLPVQSQSVLLRGVNDSVETLCTLFHALTCLGVKPGYLFQLDLAPGTGDFRVPLSDTLALWRTLKERLSGLSLPTLAVDLPGGGGKFPLVALALQQDVTWHQEREAFSARGIDGAWYTYPF</sequence>
<accession>A0A0H3BI87</accession>
<evidence type="ECO:0000256" key="3">
    <source>
        <dbReference type="ARBA" id="ARBA00008703"/>
    </source>
</evidence>
<dbReference type="NCBIfam" id="TIGR00238">
    <property type="entry name" value="KamA family radical SAM protein"/>
    <property type="match status" value="1"/>
</dbReference>
<feature type="binding site" evidence="11">
    <location>
        <position position="112"/>
    </location>
    <ligand>
        <name>[4Fe-4S] cluster</name>
        <dbReference type="ChEBI" id="CHEBI:49883"/>
        <note>4Fe-4S-S-AdoMet</note>
    </ligand>
</feature>
<evidence type="ECO:0000313" key="15">
    <source>
        <dbReference type="Proteomes" id="UP000001202"/>
    </source>
</evidence>
<keyword evidence="9 11" id="KW-0411">Iron-sulfur</keyword>
<dbReference type="EMBL" id="CP000805">
    <property type="protein sequence ID" value="ACD70548.1"/>
    <property type="molecule type" value="Genomic_DNA"/>
</dbReference>
<keyword evidence="10" id="KW-0413">Isomerase</keyword>
<keyword evidence="4 11" id="KW-0004">4Fe-4S</keyword>
<evidence type="ECO:0000259" key="13">
    <source>
        <dbReference type="PROSITE" id="PS51918"/>
    </source>
</evidence>
<keyword evidence="5" id="KW-0949">S-adenosyl-L-methionine</keyword>
<feature type="binding site" evidence="11">
    <location>
        <position position="108"/>
    </location>
    <ligand>
        <name>[4Fe-4S] cluster</name>
        <dbReference type="ChEBI" id="CHEBI:49883"/>
        <note>4Fe-4S-S-AdoMet</note>
    </ligand>
</feature>
<dbReference type="PANTHER" id="PTHR30538:SF1">
    <property type="entry name" value="L-LYSINE 2,3-AMINOMUTASE"/>
    <property type="match status" value="1"/>
</dbReference>
<dbReference type="PATRIC" id="fig|455434.6.peg.124"/>
<evidence type="ECO:0000256" key="1">
    <source>
        <dbReference type="ARBA" id="ARBA00001933"/>
    </source>
</evidence>
<organism evidence="14 15">
    <name type="scientific">Treponema pallidum subsp. pallidum (strain SS14)</name>
    <dbReference type="NCBI Taxonomy" id="455434"/>
    <lineage>
        <taxon>Bacteria</taxon>
        <taxon>Pseudomonadati</taxon>
        <taxon>Spirochaetota</taxon>
        <taxon>Spirochaetia</taxon>
        <taxon>Spirochaetales</taxon>
        <taxon>Treponemataceae</taxon>
        <taxon>Treponema</taxon>
    </lineage>
</organism>
<evidence type="ECO:0000256" key="12">
    <source>
        <dbReference type="PIRSR" id="PIRSR603739-50"/>
    </source>
</evidence>
<comment type="similarity">
    <text evidence="3">Belongs to the radical SAM superfamily. KamA family.</text>
</comment>
<dbReference type="InterPro" id="IPR003739">
    <property type="entry name" value="Lys_aminomutase/Glu_NH3_mut"/>
</dbReference>
<evidence type="ECO:0000256" key="8">
    <source>
        <dbReference type="ARBA" id="ARBA00023004"/>
    </source>
</evidence>
<feature type="modified residue" description="N6-(pyridoxal phosphate)lysine" evidence="12">
    <location>
        <position position="320"/>
    </location>
</feature>
<proteinExistence type="inferred from homology"/>
<dbReference type="GO" id="GO:0051539">
    <property type="term" value="F:4 iron, 4 sulfur cluster binding"/>
    <property type="evidence" value="ECO:0007669"/>
    <property type="project" value="UniProtKB-KW"/>
</dbReference>
<evidence type="ECO:0000256" key="6">
    <source>
        <dbReference type="ARBA" id="ARBA00022723"/>
    </source>
</evidence>
<evidence type="ECO:0000256" key="9">
    <source>
        <dbReference type="ARBA" id="ARBA00023014"/>
    </source>
</evidence>
<dbReference type="PROSITE" id="PS51918">
    <property type="entry name" value="RADICAL_SAM"/>
    <property type="match status" value="1"/>
</dbReference>
<dbReference type="KEGG" id="tpp:TPASS_0121"/>
<dbReference type="AlphaFoldDB" id="A0A0H3BI87"/>
<feature type="binding site" evidence="11">
    <location>
        <position position="115"/>
    </location>
    <ligand>
        <name>[4Fe-4S] cluster</name>
        <dbReference type="ChEBI" id="CHEBI:49883"/>
        <note>4Fe-4S-S-AdoMet</note>
    </ligand>
</feature>
<dbReference type="SFLD" id="SFLDG01070">
    <property type="entry name" value="PLP-dependent"/>
    <property type="match status" value="1"/>
</dbReference>
<evidence type="ECO:0000256" key="4">
    <source>
        <dbReference type="ARBA" id="ARBA00022485"/>
    </source>
</evidence>
<dbReference type="Pfam" id="PF04055">
    <property type="entry name" value="Radical_SAM"/>
    <property type="match status" value="1"/>
</dbReference>
<evidence type="ECO:0000256" key="10">
    <source>
        <dbReference type="ARBA" id="ARBA00023235"/>
    </source>
</evidence>
<dbReference type="RefSeq" id="WP_010881570.1">
    <property type="nucleotide sequence ID" value="NC_010741.1"/>
</dbReference>
<dbReference type="InterPro" id="IPR013785">
    <property type="entry name" value="Aldolase_TIM"/>
</dbReference>
<reference evidence="14 15" key="1">
    <citation type="journal article" date="2008" name="BMC Microbiol.">
        <title>Complete genome sequence of Treponema pallidum ssp. pallidum strain SS14 determined with oligonucleotide arrays.</title>
        <authorList>
            <person name="Matejkova P."/>
            <person name="Strouhal M."/>
            <person name="Smajs D."/>
            <person name="Norris S.J."/>
            <person name="Palzkill T."/>
            <person name="Petrosino J.F."/>
            <person name="Sodergren E."/>
            <person name="Norton J.E."/>
            <person name="Singh J."/>
            <person name="Richmond T.A."/>
            <person name="Molla M.N."/>
            <person name="Albert T.J."/>
            <person name="Weinstock G.M."/>
        </authorList>
    </citation>
    <scope>NUCLEOTIDE SEQUENCE [LARGE SCALE GENOMIC DNA]</scope>
    <source>
        <strain evidence="14 15">SS14</strain>
    </source>
</reference>
<keyword evidence="7 12" id="KW-0663">Pyridoxal phosphate</keyword>
<gene>
    <name evidence="14" type="ordered locus">TPASS_0121</name>
</gene>
<dbReference type="GO" id="GO:0046872">
    <property type="term" value="F:metal ion binding"/>
    <property type="evidence" value="ECO:0007669"/>
    <property type="project" value="UniProtKB-KW"/>
</dbReference>
<protein>
    <recommendedName>
        <fullName evidence="13">Radical SAM core domain-containing protein</fullName>
    </recommendedName>
</protein>
<dbReference type="GO" id="GO:0016853">
    <property type="term" value="F:isomerase activity"/>
    <property type="evidence" value="ECO:0007669"/>
    <property type="project" value="UniProtKB-KW"/>
</dbReference>
<dbReference type="Proteomes" id="UP000001202">
    <property type="component" value="Chromosome"/>
</dbReference>
<evidence type="ECO:0000256" key="2">
    <source>
        <dbReference type="ARBA" id="ARBA00001966"/>
    </source>
</evidence>
<dbReference type="PANTHER" id="PTHR30538">
    <property type="entry name" value="LYSINE 2,3-AMINOMUTASE-RELATED"/>
    <property type="match status" value="1"/>
</dbReference>
<dbReference type="CDD" id="cd01335">
    <property type="entry name" value="Radical_SAM"/>
    <property type="match status" value="1"/>
</dbReference>
<evidence type="ECO:0000256" key="11">
    <source>
        <dbReference type="PIRSR" id="PIRSR004911-1"/>
    </source>
</evidence>
<comment type="cofactor">
    <cofactor evidence="2">
        <name>[4Fe-4S] cluster</name>
        <dbReference type="ChEBI" id="CHEBI:49883"/>
    </cofactor>
</comment>
<dbReference type="SFLD" id="SFLDS00029">
    <property type="entry name" value="Radical_SAM"/>
    <property type="match status" value="1"/>
</dbReference>
<name>A0A0H3BI87_TREPS</name>
<dbReference type="SMR" id="A0A0H3BI87"/>
<dbReference type="InterPro" id="IPR058240">
    <property type="entry name" value="rSAM_sf"/>
</dbReference>
<dbReference type="Gene3D" id="3.20.20.70">
    <property type="entry name" value="Aldolase class I"/>
    <property type="match status" value="1"/>
</dbReference>
<dbReference type="PIRSF" id="PIRSF004911">
    <property type="entry name" value="DUF160"/>
    <property type="match status" value="1"/>
</dbReference>
<comment type="cofactor">
    <cofactor evidence="1 12">
        <name>pyridoxal 5'-phosphate</name>
        <dbReference type="ChEBI" id="CHEBI:597326"/>
    </cofactor>
</comment>